<keyword evidence="1" id="KW-0812">Transmembrane</keyword>
<evidence type="ECO:0000313" key="2">
    <source>
        <dbReference type="EMBL" id="MDI3236442.1"/>
    </source>
</evidence>
<name>A0ABT6R6P0_9BACL</name>
<feature type="transmembrane region" description="Helical" evidence="1">
    <location>
        <begin position="118"/>
        <end position="138"/>
    </location>
</feature>
<accession>A0ABT6R6P0</accession>
<comment type="caution">
    <text evidence="2">The sequence shown here is derived from an EMBL/GenBank/DDBJ whole genome shotgun (WGS) entry which is preliminary data.</text>
</comment>
<evidence type="ECO:0000256" key="1">
    <source>
        <dbReference type="SAM" id="Phobius"/>
    </source>
</evidence>
<keyword evidence="1" id="KW-0472">Membrane</keyword>
<feature type="transmembrane region" description="Helical" evidence="1">
    <location>
        <begin position="34"/>
        <end position="53"/>
    </location>
</feature>
<feature type="transmembrane region" description="Helical" evidence="1">
    <location>
        <begin position="192"/>
        <end position="213"/>
    </location>
</feature>
<proteinExistence type="predicted"/>
<feature type="transmembrane region" description="Helical" evidence="1">
    <location>
        <begin position="73"/>
        <end position="97"/>
    </location>
</feature>
<feature type="transmembrane region" description="Helical" evidence="1">
    <location>
        <begin position="150"/>
        <end position="172"/>
    </location>
</feature>
<dbReference type="Proteomes" id="UP001243286">
    <property type="component" value="Unassembled WGS sequence"/>
</dbReference>
<protein>
    <submittedName>
        <fullName evidence="2">Uncharacterized protein</fullName>
    </submittedName>
</protein>
<evidence type="ECO:0000313" key="3">
    <source>
        <dbReference type="Proteomes" id="UP001243286"/>
    </source>
</evidence>
<reference evidence="2 3" key="1">
    <citation type="submission" date="2023-04" db="EMBL/GenBank/DDBJ databases">
        <title>Antarctic isolates genomes.</title>
        <authorList>
            <person name="Dimov S.G."/>
        </authorList>
    </citation>
    <scope>NUCLEOTIDE SEQUENCE [LARGE SCALE GENOMIC DNA]</scope>
    <source>
        <strain evidence="2 3">AL19</strain>
    </source>
</reference>
<keyword evidence="3" id="KW-1185">Reference proteome</keyword>
<dbReference type="EMBL" id="JASBQV010000041">
    <property type="protein sequence ID" value="MDI3236442.1"/>
    <property type="molecule type" value="Genomic_DNA"/>
</dbReference>
<gene>
    <name evidence="2" type="ORF">QK289_15610</name>
</gene>
<keyword evidence="1" id="KW-1133">Transmembrane helix</keyword>
<organism evidence="2 3">
    <name type="scientific">Exiguobacterium antarcticum</name>
    <dbReference type="NCBI Taxonomy" id="132920"/>
    <lineage>
        <taxon>Bacteria</taxon>
        <taxon>Bacillati</taxon>
        <taxon>Bacillota</taxon>
        <taxon>Bacilli</taxon>
        <taxon>Bacillales</taxon>
        <taxon>Bacillales Family XII. Incertae Sedis</taxon>
        <taxon>Exiguobacterium</taxon>
    </lineage>
</organism>
<sequence length="308" mass="35215">MRSARARRSTRAVSHSSVMTLQEYRAELKERTGFILSLGGAAIALCFYNMAVYQQIEIETYRHVAQLLNQDQIMSGIINFKNYIDIFMWFIPLYLALHTLFSPQDTSVKVIGTKRLTLWIYPFAVSLFSIALIIGTWISFPIWGNRESNFGAIAGVWVFVATNIICLISLFIRKENVSGDKVKYDVKVMTPVVSSFVLLACVSMSYMFSIVTIQNETKINFVENDNKAYYVVEKDKDKILLREIEKPDEKNKEESNLCKNLDNCYLPTQRYEVVSATDVVITNKEMIEPIGKKLTKIEFEEGLSGRGE</sequence>